<dbReference type="GO" id="GO:0016151">
    <property type="term" value="F:nickel cation binding"/>
    <property type="evidence" value="ECO:0007669"/>
    <property type="project" value="UniProtKB-UniRule"/>
</dbReference>
<evidence type="ECO:0000256" key="2">
    <source>
        <dbReference type="ARBA" id="ARBA00023186"/>
    </source>
</evidence>
<dbReference type="GO" id="GO:0005737">
    <property type="term" value="C:cytoplasm"/>
    <property type="evidence" value="ECO:0007669"/>
    <property type="project" value="UniProtKB-SubCell"/>
</dbReference>
<dbReference type="RefSeq" id="WP_153116118.1">
    <property type="nucleotide sequence ID" value="NZ_JACIGE010000005.1"/>
</dbReference>
<evidence type="ECO:0000256" key="1">
    <source>
        <dbReference type="ARBA" id="ARBA00007177"/>
    </source>
</evidence>
<protein>
    <recommendedName>
        <fullName evidence="3">Urease accessory protein UreD</fullName>
    </recommendedName>
</protein>
<comment type="subcellular location">
    <subcellularLocation>
        <location evidence="3">Cytoplasm</location>
    </subcellularLocation>
</comment>
<sequence length="291" mass="30757">MNVSVPPPQPMPATLNACWQAELQLGFARRGGQTLLCENRHRGPLRVQKPLYPEGEAVCQAILLHPPSGIAGGDDLRIAATLEAGAHAQLTTPGAGKWYRSGGAVASQGIDFALGAGAVLEWLPQETIVFDGARARMQTQVSLAADAAFIGWDILCLGRAAAGERFVSGHFDLRYRIERDGAPLWLERGSFAGDDAMLASAAGWAGRSVSGALLLAFPGLPQQAAELLAACRQSAPVDGAAHALTAPPGLLIARYLGDSSEAARHWFAALWTILRPAYCGRPAVPPRIWNT</sequence>
<comment type="caution">
    <text evidence="4">The sequence shown here is derived from an EMBL/GenBank/DDBJ whole genome shotgun (WGS) entry which is preliminary data.</text>
</comment>
<dbReference type="HAMAP" id="MF_01384">
    <property type="entry name" value="UreD"/>
    <property type="match status" value="1"/>
</dbReference>
<dbReference type="InterPro" id="IPR002669">
    <property type="entry name" value="UreD"/>
</dbReference>
<keyword evidence="3" id="KW-0996">Nickel insertion</keyword>
<proteinExistence type="inferred from homology"/>
<dbReference type="Pfam" id="PF01774">
    <property type="entry name" value="UreD"/>
    <property type="match status" value="1"/>
</dbReference>
<evidence type="ECO:0000313" key="5">
    <source>
        <dbReference type="Proteomes" id="UP000587070"/>
    </source>
</evidence>
<comment type="subunit">
    <text evidence="3">UreD, UreF and UreG form a complex that acts as a GTP-hydrolysis-dependent molecular chaperone, activating the urease apoprotein by helping to assemble the nickel containing metallocenter of UreC. The UreE protein probably delivers the nickel.</text>
</comment>
<dbReference type="OrthoDB" id="9798842at2"/>
<comment type="similarity">
    <text evidence="1 3">Belongs to the UreD family.</text>
</comment>
<evidence type="ECO:0000313" key="4">
    <source>
        <dbReference type="EMBL" id="MBB4247351.1"/>
    </source>
</evidence>
<keyword evidence="5" id="KW-1185">Reference proteome</keyword>
<comment type="function">
    <text evidence="3">Required for maturation of urease via the functional incorporation of the urease nickel metallocenter.</text>
</comment>
<keyword evidence="2 3" id="KW-0143">Chaperone</keyword>
<gene>
    <name evidence="3" type="primary">ureD</name>
    <name evidence="4" type="ORF">GGD90_001722</name>
</gene>
<evidence type="ECO:0000256" key="3">
    <source>
        <dbReference type="HAMAP-Rule" id="MF_01384"/>
    </source>
</evidence>
<name>A0A840G7G5_RHOTE</name>
<dbReference type="AlphaFoldDB" id="A0A840G7G5"/>
<dbReference type="EMBL" id="JACIGE010000005">
    <property type="protein sequence ID" value="MBB4247351.1"/>
    <property type="molecule type" value="Genomic_DNA"/>
</dbReference>
<keyword evidence="3" id="KW-0963">Cytoplasm</keyword>
<accession>A0A840G7G5</accession>
<reference evidence="4 5" key="1">
    <citation type="submission" date="2020-08" db="EMBL/GenBank/DDBJ databases">
        <title>Genome sequencing of Purple Non-Sulfur Bacteria from various extreme environments.</title>
        <authorList>
            <person name="Mayer M."/>
        </authorList>
    </citation>
    <scope>NUCLEOTIDE SEQUENCE [LARGE SCALE GENOMIC DNA]</scope>
    <source>
        <strain evidence="4 5">2761</strain>
    </source>
</reference>
<dbReference type="PANTHER" id="PTHR33643">
    <property type="entry name" value="UREASE ACCESSORY PROTEIN D"/>
    <property type="match status" value="1"/>
</dbReference>
<organism evidence="4 5">
    <name type="scientific">Rhodocyclus tenuis</name>
    <name type="common">Rhodospirillum tenue</name>
    <dbReference type="NCBI Taxonomy" id="1066"/>
    <lineage>
        <taxon>Bacteria</taxon>
        <taxon>Pseudomonadati</taxon>
        <taxon>Pseudomonadota</taxon>
        <taxon>Betaproteobacteria</taxon>
        <taxon>Rhodocyclales</taxon>
        <taxon>Rhodocyclaceae</taxon>
        <taxon>Rhodocyclus</taxon>
    </lineage>
</organism>
<dbReference type="Proteomes" id="UP000587070">
    <property type="component" value="Unassembled WGS sequence"/>
</dbReference>
<dbReference type="PANTHER" id="PTHR33643:SF1">
    <property type="entry name" value="UREASE ACCESSORY PROTEIN D"/>
    <property type="match status" value="1"/>
</dbReference>